<sequence>MPAVNPNMRKIQQWHMKAEMGSVGVCCNDSKRTLVNTRETLKEAAREIGSNKVLVFATRCHDWESYLGMTTIIQIAGKSNIYIVDALVLFDIVAEYLGHVFTDPNILKLAYGPQEIQILQRDFNIYPVRVIHSQEAFQILYDLSNVTYKDMVAKLLQKDMKCLQNRVDYRIRPLSADAIKIAADEILILSRCWEKLIYGFGELMEYEEFAASKAACLEVYSQPEPVNIQHSWRNCIEGLHPDLRSIFDIPLKFDLFSTLLTWRHTFSVTTDVKPDAVVSCEKLAFITRAMPKSFKSLRDILKTETFLQTQQVMDLLEILGNFQIEPLRPENETMSNSVHTPQTSVKRDYSQILELESHKHSDIIQNIEVLRTVRFKEDSNITATHRNFRVGKTRKTGIAEKVKLVIHLALKLRLTRDDIQKYMYKFPESPIPISTFRCPLGILKLEDSSKNLPHQHRSKEPSLSTSYLQQSSPSPLQARDRVVIIVKRSNTSSATRVIKVRGRSRERCVPLTGHKL</sequence>
<dbReference type="InterPro" id="IPR002562">
    <property type="entry name" value="3'-5'_exonuclease_dom"/>
</dbReference>
<comment type="caution">
    <text evidence="3">The sequence shown here is derived from an EMBL/GenBank/DDBJ whole genome shotgun (WGS) entry which is preliminary data.</text>
</comment>
<evidence type="ECO:0000313" key="3">
    <source>
        <dbReference type="EMBL" id="CAL8132298.1"/>
    </source>
</evidence>
<name>A0ABP1RPG3_9HEXA</name>
<dbReference type="SMART" id="SM00474">
    <property type="entry name" value="35EXOc"/>
    <property type="match status" value="1"/>
</dbReference>
<protein>
    <recommendedName>
        <fullName evidence="2">HRDC domain-containing protein</fullName>
    </recommendedName>
</protein>
<dbReference type="PROSITE" id="PS50967">
    <property type="entry name" value="HRDC"/>
    <property type="match status" value="1"/>
</dbReference>
<feature type="compositionally biased region" description="Low complexity" evidence="1">
    <location>
        <begin position="461"/>
        <end position="475"/>
    </location>
</feature>
<reference evidence="3 4" key="1">
    <citation type="submission" date="2024-08" db="EMBL/GenBank/DDBJ databases">
        <authorList>
            <person name="Cucini C."/>
            <person name="Frati F."/>
        </authorList>
    </citation>
    <scope>NUCLEOTIDE SEQUENCE [LARGE SCALE GENOMIC DNA]</scope>
</reference>
<feature type="domain" description="HRDC" evidence="2">
    <location>
        <begin position="249"/>
        <end position="329"/>
    </location>
</feature>
<proteinExistence type="predicted"/>
<dbReference type="InterPro" id="IPR036397">
    <property type="entry name" value="RNaseH_sf"/>
</dbReference>
<dbReference type="Pfam" id="PF01612">
    <property type="entry name" value="DNA_pol_A_exo1"/>
    <property type="match status" value="1"/>
</dbReference>
<evidence type="ECO:0000313" key="4">
    <source>
        <dbReference type="Proteomes" id="UP001642540"/>
    </source>
</evidence>
<organism evidence="3 4">
    <name type="scientific">Orchesella dallaii</name>
    <dbReference type="NCBI Taxonomy" id="48710"/>
    <lineage>
        <taxon>Eukaryota</taxon>
        <taxon>Metazoa</taxon>
        <taxon>Ecdysozoa</taxon>
        <taxon>Arthropoda</taxon>
        <taxon>Hexapoda</taxon>
        <taxon>Collembola</taxon>
        <taxon>Entomobryomorpha</taxon>
        <taxon>Entomobryoidea</taxon>
        <taxon>Orchesellidae</taxon>
        <taxon>Orchesellinae</taxon>
        <taxon>Orchesella</taxon>
    </lineage>
</organism>
<dbReference type="PANTHER" id="PTHR12124:SF47">
    <property type="entry name" value="EXOSOME COMPONENT 10"/>
    <property type="match status" value="1"/>
</dbReference>
<dbReference type="Proteomes" id="UP001642540">
    <property type="component" value="Unassembled WGS sequence"/>
</dbReference>
<dbReference type="InterPro" id="IPR012337">
    <property type="entry name" value="RNaseH-like_sf"/>
</dbReference>
<dbReference type="SUPFAM" id="SSF47819">
    <property type="entry name" value="HRDC-like"/>
    <property type="match status" value="1"/>
</dbReference>
<dbReference type="PANTHER" id="PTHR12124">
    <property type="entry name" value="POLYMYOSITIS/SCLERODERMA AUTOANTIGEN-RELATED"/>
    <property type="match status" value="1"/>
</dbReference>
<dbReference type="SUPFAM" id="SSF53098">
    <property type="entry name" value="Ribonuclease H-like"/>
    <property type="match status" value="1"/>
</dbReference>
<dbReference type="InterPro" id="IPR010997">
    <property type="entry name" value="HRDC-like_sf"/>
</dbReference>
<gene>
    <name evidence="3" type="ORF">ODALV1_LOCUS24566</name>
</gene>
<evidence type="ECO:0000259" key="2">
    <source>
        <dbReference type="PROSITE" id="PS50967"/>
    </source>
</evidence>
<dbReference type="EMBL" id="CAXLJM020000092">
    <property type="protein sequence ID" value="CAL8132298.1"/>
    <property type="molecule type" value="Genomic_DNA"/>
</dbReference>
<accession>A0ABP1RPG3</accession>
<feature type="region of interest" description="Disordered" evidence="1">
    <location>
        <begin position="451"/>
        <end position="475"/>
    </location>
</feature>
<keyword evidence="4" id="KW-1185">Reference proteome</keyword>
<dbReference type="InterPro" id="IPR002121">
    <property type="entry name" value="HRDC_dom"/>
</dbReference>
<dbReference type="Gene3D" id="3.30.420.10">
    <property type="entry name" value="Ribonuclease H-like superfamily/Ribonuclease H"/>
    <property type="match status" value="1"/>
</dbReference>
<evidence type="ECO:0000256" key="1">
    <source>
        <dbReference type="SAM" id="MobiDB-lite"/>
    </source>
</evidence>
<dbReference type="InterPro" id="IPR045092">
    <property type="entry name" value="Rrp6-like"/>
</dbReference>